<keyword evidence="2 5" id="KW-0812">Transmembrane</keyword>
<feature type="transmembrane region" description="Helical" evidence="5">
    <location>
        <begin position="361"/>
        <end position="388"/>
    </location>
</feature>
<protein>
    <submittedName>
        <fullName evidence="8">O-antigen polymerase</fullName>
    </submittedName>
</protein>
<dbReference type="InterPro" id="IPR017528">
    <property type="entry name" value="CHP03097O-antigen_lig-rel"/>
</dbReference>
<keyword evidence="9" id="KW-1185">Reference proteome</keyword>
<feature type="transmembrane region" description="Helical" evidence="5">
    <location>
        <begin position="196"/>
        <end position="229"/>
    </location>
</feature>
<dbReference type="PANTHER" id="PTHR37422">
    <property type="entry name" value="TEICHURONIC ACID BIOSYNTHESIS PROTEIN TUAE"/>
    <property type="match status" value="1"/>
</dbReference>
<dbReference type="Pfam" id="PF19358">
    <property type="entry name" value="DUF5935"/>
    <property type="match status" value="1"/>
</dbReference>
<dbReference type="InterPro" id="IPR007016">
    <property type="entry name" value="O-antigen_ligase-rel_domated"/>
</dbReference>
<dbReference type="Proteomes" id="UP000502260">
    <property type="component" value="Chromosome"/>
</dbReference>
<evidence type="ECO:0000256" key="1">
    <source>
        <dbReference type="ARBA" id="ARBA00004141"/>
    </source>
</evidence>
<dbReference type="KEGG" id="slac:SKTS_14740"/>
<feature type="transmembrane region" description="Helical" evidence="5">
    <location>
        <begin position="70"/>
        <end position="93"/>
    </location>
</feature>
<dbReference type="AlphaFoldDB" id="A0A6F8VA52"/>
<sequence length="449" mass="49757">MRSTLVLAIIFLGAAWALAHPYVGVLLWTWVSIMNPHKLTYGAAVDFPVAAVIGGATLVGLFLTKDKKNYFLSAPAIALMLFMLWICVTYLFSFNPKGSTDMLDKVLKIDFMILVALVLLNSKQHIIALVWVLVISLGYFGVKGGIFTLATGGNYRVWGPGGFIGGNNEVALALIIVIPLMYFLRELAAKVWQRQAWLAAMSLTAIAAIGSQSRGALLGIVAMMVLLWLRGRQKIFFGTLMIVGGMLLVSFMPESWHARIDTIGEYQQDTSAMGRINAWWFAWNLAKANFFGGGFDIYNPGPFALYAPNPLDIHAAHSIYFQVLGEHGFVGLALFLTMWGLTWRWAGWLRKNATGNPETEWVAVLGSMCQVSLIGYAVGGAFLSLAYFDLPYNILVLVVLARRWVEAHQREKKNDPLEMPQKNKMLAAETIEVAADFRTSPPLHHKRPL</sequence>
<feature type="domain" description="DUF5935" evidence="7">
    <location>
        <begin position="1"/>
        <end position="185"/>
    </location>
</feature>
<feature type="transmembrane region" description="Helical" evidence="5">
    <location>
        <begin position="43"/>
        <end position="63"/>
    </location>
</feature>
<dbReference type="InterPro" id="IPR051533">
    <property type="entry name" value="WaaL-like"/>
</dbReference>
<dbReference type="NCBIfam" id="TIGR03097">
    <property type="entry name" value="PEP_O_lig_1"/>
    <property type="match status" value="1"/>
</dbReference>
<comment type="subcellular location">
    <subcellularLocation>
        <location evidence="1">Membrane</location>
        <topology evidence="1">Multi-pass membrane protein</topology>
    </subcellularLocation>
</comment>
<evidence type="ECO:0000259" key="6">
    <source>
        <dbReference type="Pfam" id="PF04932"/>
    </source>
</evidence>
<dbReference type="GO" id="GO:0016020">
    <property type="term" value="C:membrane"/>
    <property type="evidence" value="ECO:0007669"/>
    <property type="project" value="UniProtKB-SubCell"/>
</dbReference>
<dbReference type="Pfam" id="PF04932">
    <property type="entry name" value="Wzy_C"/>
    <property type="match status" value="1"/>
</dbReference>
<accession>A0A6F8VA52</accession>
<feature type="transmembrane region" description="Helical" evidence="5">
    <location>
        <begin position="235"/>
        <end position="252"/>
    </location>
</feature>
<feature type="transmembrane region" description="Helical" evidence="5">
    <location>
        <begin position="319"/>
        <end position="341"/>
    </location>
</feature>
<evidence type="ECO:0000256" key="2">
    <source>
        <dbReference type="ARBA" id="ARBA00022692"/>
    </source>
</evidence>
<gene>
    <name evidence="8" type="ORF">SKTS_14740</name>
</gene>
<name>A0A6F8VA52_9PROT</name>
<dbReference type="RefSeq" id="WP_173062595.1">
    <property type="nucleotide sequence ID" value="NZ_AP022853.1"/>
</dbReference>
<proteinExistence type="predicted"/>
<feature type="domain" description="O-antigen ligase-related" evidence="6">
    <location>
        <begin position="200"/>
        <end position="336"/>
    </location>
</feature>
<evidence type="ECO:0000313" key="8">
    <source>
        <dbReference type="EMBL" id="BCB26588.1"/>
    </source>
</evidence>
<dbReference type="PANTHER" id="PTHR37422:SF13">
    <property type="entry name" value="LIPOPOLYSACCHARIDE BIOSYNTHESIS PROTEIN PA4999-RELATED"/>
    <property type="match status" value="1"/>
</dbReference>
<reference evidence="9" key="1">
    <citation type="submission" date="2020-03" db="EMBL/GenBank/DDBJ databases">
        <title>Complete genome sequence of sulfur-oxidizing bacterium skT11.</title>
        <authorList>
            <person name="Kanda M."/>
            <person name="Kojima H."/>
            <person name="Fukui M."/>
        </authorList>
    </citation>
    <scope>NUCLEOTIDE SEQUENCE [LARGE SCALE GENOMIC DNA]</scope>
    <source>
        <strain evidence="9">skT11</strain>
    </source>
</reference>
<evidence type="ECO:0000256" key="3">
    <source>
        <dbReference type="ARBA" id="ARBA00022989"/>
    </source>
</evidence>
<organism evidence="8 9">
    <name type="scientific">Sulfurimicrobium lacus</name>
    <dbReference type="NCBI Taxonomy" id="2715678"/>
    <lineage>
        <taxon>Bacteria</taxon>
        <taxon>Pseudomonadati</taxon>
        <taxon>Pseudomonadota</taxon>
        <taxon>Betaproteobacteria</taxon>
        <taxon>Nitrosomonadales</taxon>
        <taxon>Sulfuricellaceae</taxon>
        <taxon>Sulfurimicrobium</taxon>
    </lineage>
</organism>
<evidence type="ECO:0000256" key="5">
    <source>
        <dbReference type="SAM" id="Phobius"/>
    </source>
</evidence>
<feature type="transmembrane region" description="Helical" evidence="5">
    <location>
        <begin position="162"/>
        <end position="184"/>
    </location>
</feature>
<dbReference type="InterPro" id="IPR045979">
    <property type="entry name" value="DUF5935"/>
</dbReference>
<keyword evidence="3 5" id="KW-1133">Transmembrane helix</keyword>
<keyword evidence="4 5" id="KW-0472">Membrane</keyword>
<evidence type="ECO:0000259" key="7">
    <source>
        <dbReference type="Pfam" id="PF19358"/>
    </source>
</evidence>
<dbReference type="EMBL" id="AP022853">
    <property type="protein sequence ID" value="BCB26588.1"/>
    <property type="molecule type" value="Genomic_DNA"/>
</dbReference>
<evidence type="ECO:0000313" key="9">
    <source>
        <dbReference type="Proteomes" id="UP000502260"/>
    </source>
</evidence>
<evidence type="ECO:0000256" key="4">
    <source>
        <dbReference type="ARBA" id="ARBA00023136"/>
    </source>
</evidence>
<feature type="transmembrane region" description="Helical" evidence="5">
    <location>
        <begin position="128"/>
        <end position="150"/>
    </location>
</feature>